<name>A0ABN3D325_9ACTN</name>
<evidence type="ECO:0000313" key="1">
    <source>
        <dbReference type="EMBL" id="GAA2216229.1"/>
    </source>
</evidence>
<keyword evidence="2" id="KW-1185">Reference proteome</keyword>
<protein>
    <submittedName>
        <fullName evidence="1">Uncharacterized protein</fullName>
    </submittedName>
</protein>
<proteinExistence type="predicted"/>
<evidence type="ECO:0000313" key="2">
    <source>
        <dbReference type="Proteomes" id="UP001499843"/>
    </source>
</evidence>
<dbReference type="RefSeq" id="WP_344495646.1">
    <property type="nucleotide sequence ID" value="NZ_BAAAQX010000064.1"/>
</dbReference>
<reference evidence="1 2" key="1">
    <citation type="journal article" date="2019" name="Int. J. Syst. Evol. Microbiol.">
        <title>The Global Catalogue of Microorganisms (GCM) 10K type strain sequencing project: providing services to taxonomists for standard genome sequencing and annotation.</title>
        <authorList>
            <consortium name="The Broad Institute Genomics Platform"/>
            <consortium name="The Broad Institute Genome Sequencing Center for Infectious Disease"/>
            <person name="Wu L."/>
            <person name="Ma J."/>
        </authorList>
    </citation>
    <scope>NUCLEOTIDE SEQUENCE [LARGE SCALE GENOMIC DNA]</scope>
    <source>
        <strain evidence="1 2">JCM 16114</strain>
    </source>
</reference>
<accession>A0ABN3D325</accession>
<organism evidence="1 2">
    <name type="scientific">Nonomuraea monospora</name>
    <dbReference type="NCBI Taxonomy" id="568818"/>
    <lineage>
        <taxon>Bacteria</taxon>
        <taxon>Bacillati</taxon>
        <taxon>Actinomycetota</taxon>
        <taxon>Actinomycetes</taxon>
        <taxon>Streptosporangiales</taxon>
        <taxon>Streptosporangiaceae</taxon>
        <taxon>Nonomuraea</taxon>
    </lineage>
</organism>
<sequence length="79" mass="8822">MPHIVRVEPPLVAEHLTRQERDRLSECARPHLTEDRLLIQLGALLEDATDGERRAFPGLMPLPARVLWAVTSTTGRCAA</sequence>
<dbReference type="EMBL" id="BAAAQX010000064">
    <property type="protein sequence ID" value="GAA2216229.1"/>
    <property type="molecule type" value="Genomic_DNA"/>
</dbReference>
<dbReference type="Proteomes" id="UP001499843">
    <property type="component" value="Unassembled WGS sequence"/>
</dbReference>
<comment type="caution">
    <text evidence="1">The sequence shown here is derived from an EMBL/GenBank/DDBJ whole genome shotgun (WGS) entry which is preliminary data.</text>
</comment>
<gene>
    <name evidence="1" type="ORF">GCM10009850_116980</name>
</gene>